<comment type="caution">
    <text evidence="2">The sequence shown here is derived from an EMBL/GenBank/DDBJ whole genome shotgun (WGS) entry which is preliminary data.</text>
</comment>
<sequence>MNQMAARYAGNHADAVAGIEITHSAGGPSSQGKPVDFVEMA</sequence>
<dbReference type="Proteomes" id="UP001466933">
    <property type="component" value="Unassembled WGS sequence"/>
</dbReference>
<reference evidence="2 3" key="1">
    <citation type="submission" date="2024-05" db="EMBL/GenBank/DDBJ databases">
        <title>Burkholderia sp. Nov. a novel bacteria isolated from rhizosphere soil of Camellia sinensis.</title>
        <authorList>
            <person name="Dong Y."/>
        </authorList>
    </citation>
    <scope>NUCLEOTIDE SEQUENCE [LARGE SCALE GENOMIC DNA]</scope>
    <source>
        <strain evidence="2 3">GS2Y</strain>
    </source>
</reference>
<accession>A0ABU9WHS4</accession>
<gene>
    <name evidence="2" type="ORF">VOI36_16995</name>
</gene>
<organism evidence="2 3">
    <name type="scientific">Burkholderia theae</name>
    <dbReference type="NCBI Taxonomy" id="3143496"/>
    <lineage>
        <taxon>Bacteria</taxon>
        <taxon>Pseudomonadati</taxon>
        <taxon>Pseudomonadota</taxon>
        <taxon>Betaproteobacteria</taxon>
        <taxon>Burkholderiales</taxon>
        <taxon>Burkholderiaceae</taxon>
        <taxon>Burkholderia</taxon>
    </lineage>
</organism>
<proteinExistence type="predicted"/>
<name>A0ABU9WHS4_9BURK</name>
<evidence type="ECO:0000313" key="2">
    <source>
        <dbReference type="EMBL" id="MEN2471600.1"/>
    </source>
</evidence>
<evidence type="ECO:0000313" key="3">
    <source>
        <dbReference type="Proteomes" id="UP001466933"/>
    </source>
</evidence>
<feature type="region of interest" description="Disordered" evidence="1">
    <location>
        <begin position="22"/>
        <end position="41"/>
    </location>
</feature>
<protein>
    <submittedName>
        <fullName evidence="2">Uncharacterized protein</fullName>
    </submittedName>
</protein>
<dbReference type="EMBL" id="JBCPYA010000006">
    <property type="protein sequence ID" value="MEN2471600.1"/>
    <property type="molecule type" value="Genomic_DNA"/>
</dbReference>
<dbReference type="RefSeq" id="WP_343492729.1">
    <property type="nucleotide sequence ID" value="NZ_JBCPYA010000006.1"/>
</dbReference>
<keyword evidence="3" id="KW-1185">Reference proteome</keyword>
<evidence type="ECO:0000256" key="1">
    <source>
        <dbReference type="SAM" id="MobiDB-lite"/>
    </source>
</evidence>